<dbReference type="Proteomes" id="UP000711996">
    <property type="component" value="Unassembled WGS sequence"/>
</dbReference>
<dbReference type="PROSITE" id="PS50089">
    <property type="entry name" value="ZF_RING_2"/>
    <property type="match status" value="1"/>
</dbReference>
<dbReference type="InterPro" id="IPR044066">
    <property type="entry name" value="TRIAD_supradom"/>
</dbReference>
<dbReference type="InterPro" id="IPR031127">
    <property type="entry name" value="E3_UB_ligase_RBR"/>
</dbReference>
<evidence type="ECO:0000313" key="13">
    <source>
        <dbReference type="EMBL" id="KAF4860399.1"/>
    </source>
</evidence>
<dbReference type="Pfam" id="PF01485">
    <property type="entry name" value="IBR"/>
    <property type="match status" value="2"/>
</dbReference>
<dbReference type="PANTHER" id="PTHR11685">
    <property type="entry name" value="RBR FAMILY RING FINGER AND IBR DOMAIN-CONTAINING"/>
    <property type="match status" value="1"/>
</dbReference>
<evidence type="ECO:0000256" key="5">
    <source>
        <dbReference type="ARBA" id="ARBA00022737"/>
    </source>
</evidence>
<feature type="domain" description="RING-type" evidence="12">
    <location>
        <begin position="81"/>
        <end position="268"/>
    </location>
</feature>
<keyword evidence="6 9" id="KW-0863">Zinc-finger</keyword>
<evidence type="ECO:0000256" key="9">
    <source>
        <dbReference type="PROSITE-ProRule" id="PRU00175"/>
    </source>
</evidence>
<keyword evidence="8" id="KW-0862">Zinc</keyword>
<evidence type="ECO:0000256" key="1">
    <source>
        <dbReference type="ARBA" id="ARBA00001798"/>
    </source>
</evidence>
<dbReference type="EC" id="2.3.2.31" evidence="2"/>
<keyword evidence="7" id="KW-0833">Ubl conjugation pathway</keyword>
<dbReference type="Gene3D" id="3.30.40.10">
    <property type="entry name" value="Zinc/RING finger domain, C3HC4 (zinc finger)"/>
    <property type="match status" value="1"/>
</dbReference>
<dbReference type="CDD" id="cd22584">
    <property type="entry name" value="Rcat_RBR_unk"/>
    <property type="match status" value="1"/>
</dbReference>
<evidence type="ECO:0000256" key="4">
    <source>
        <dbReference type="ARBA" id="ARBA00022723"/>
    </source>
</evidence>
<evidence type="ECO:0000259" key="11">
    <source>
        <dbReference type="PROSITE" id="PS50089"/>
    </source>
</evidence>
<evidence type="ECO:0000256" key="3">
    <source>
        <dbReference type="ARBA" id="ARBA00022679"/>
    </source>
</evidence>
<keyword evidence="3" id="KW-0808">Transferase</keyword>
<dbReference type="PROSITE" id="PS00518">
    <property type="entry name" value="ZF_RING_1"/>
    <property type="match status" value="1"/>
</dbReference>
<keyword evidence="5" id="KW-0677">Repeat</keyword>
<accession>A0A9P5EVV5</accession>
<comment type="caution">
    <text evidence="13">The sequence shown here is derived from an EMBL/GenBank/DDBJ whole genome shotgun (WGS) entry which is preliminary data.</text>
</comment>
<evidence type="ECO:0000256" key="7">
    <source>
        <dbReference type="ARBA" id="ARBA00022786"/>
    </source>
</evidence>
<evidence type="ECO:0000313" key="14">
    <source>
        <dbReference type="Proteomes" id="UP000711996"/>
    </source>
</evidence>
<dbReference type="InterPro" id="IPR017907">
    <property type="entry name" value="Znf_RING_CS"/>
</dbReference>
<keyword evidence="4" id="KW-0479">Metal-binding</keyword>
<dbReference type="InterPro" id="IPR001841">
    <property type="entry name" value="Znf_RING"/>
</dbReference>
<dbReference type="GO" id="GO:0008270">
    <property type="term" value="F:zinc ion binding"/>
    <property type="evidence" value="ECO:0007669"/>
    <property type="project" value="UniProtKB-KW"/>
</dbReference>
<dbReference type="EMBL" id="QPMT01000013">
    <property type="protein sequence ID" value="KAF4860399.1"/>
    <property type="molecule type" value="Genomic_DNA"/>
</dbReference>
<proteinExistence type="predicted"/>
<evidence type="ECO:0000256" key="10">
    <source>
        <dbReference type="SAM" id="MobiDB-lite"/>
    </source>
</evidence>
<dbReference type="AlphaFoldDB" id="A0A9P5EVV5"/>
<dbReference type="PROSITE" id="PS51873">
    <property type="entry name" value="TRIAD"/>
    <property type="match status" value="1"/>
</dbReference>
<protein>
    <recommendedName>
        <fullName evidence="2">RBR-type E3 ubiquitin transferase</fullName>
        <ecNumber evidence="2">2.3.2.31</ecNumber>
    </recommendedName>
</protein>
<gene>
    <name evidence="13" type="primary">ARI7</name>
    <name evidence="13" type="ORF">CGCSCA2_v005441</name>
</gene>
<dbReference type="InterPro" id="IPR013083">
    <property type="entry name" value="Znf_RING/FYVE/PHD"/>
</dbReference>
<comment type="catalytic activity">
    <reaction evidence="1">
        <text>[E2 ubiquitin-conjugating enzyme]-S-ubiquitinyl-L-cysteine + [acceptor protein]-L-lysine = [E2 ubiquitin-conjugating enzyme]-L-cysteine + [acceptor protein]-N(6)-ubiquitinyl-L-lysine.</text>
        <dbReference type="EC" id="2.3.2.31"/>
    </reaction>
</comment>
<evidence type="ECO:0000256" key="8">
    <source>
        <dbReference type="ARBA" id="ARBA00022833"/>
    </source>
</evidence>
<evidence type="ECO:0000256" key="6">
    <source>
        <dbReference type="ARBA" id="ARBA00022771"/>
    </source>
</evidence>
<evidence type="ECO:0000259" key="12">
    <source>
        <dbReference type="PROSITE" id="PS51873"/>
    </source>
</evidence>
<dbReference type="GO" id="GO:0016567">
    <property type="term" value="P:protein ubiquitination"/>
    <property type="evidence" value="ECO:0007669"/>
    <property type="project" value="InterPro"/>
</dbReference>
<evidence type="ECO:0000256" key="2">
    <source>
        <dbReference type="ARBA" id="ARBA00012251"/>
    </source>
</evidence>
<dbReference type="OrthoDB" id="10009520at2759"/>
<dbReference type="SUPFAM" id="SSF57850">
    <property type="entry name" value="RING/U-box"/>
    <property type="match status" value="2"/>
</dbReference>
<feature type="compositionally biased region" description="Acidic residues" evidence="10">
    <location>
        <begin position="18"/>
        <end position="45"/>
    </location>
</feature>
<reference evidence="13" key="1">
    <citation type="submission" date="2019-06" db="EMBL/GenBank/DDBJ databases">
        <authorList>
            <person name="Gan P."/>
            <person name="Shirasu K."/>
        </authorList>
    </citation>
    <scope>NUCLEOTIDE SEQUENCE [LARGE SCALE GENOMIC DNA]</scope>
    <source>
        <strain evidence="13">CAD2</strain>
    </source>
</reference>
<keyword evidence="14" id="KW-1185">Reference proteome</keyword>
<sequence>MDDATLQLVLQLQQADLKEDDDEEEDDEEEDDEEEDVGQAEDQIGETENRHDDVSAECPTPRRWWETLMHAGFARWRGAIRTQKCDMCMDEQPQTSLSHTTCNHKYCSGCLINIFEASITDESLFLPKCCGNAFPVAEHVLGNELVERWRVKEVEYTTPNRTYCHVPACSVFIPSSNINGDVGHCPVYWHSTCTLCKGPAHPNHACEQDQATQEVLRIAAKNNWQRCPRCQAIIELNQGCHHITCRCHNEFCYLCLAEWKTCDCDRWDEEDLLDAYEEDYNARAENYNARAENYNAAHGGIQ</sequence>
<dbReference type="InterPro" id="IPR002867">
    <property type="entry name" value="IBR_dom"/>
</dbReference>
<organism evidence="13 14">
    <name type="scientific">Colletotrichum siamense</name>
    <name type="common">Anthracnose fungus</name>
    <dbReference type="NCBI Taxonomy" id="690259"/>
    <lineage>
        <taxon>Eukaryota</taxon>
        <taxon>Fungi</taxon>
        <taxon>Dikarya</taxon>
        <taxon>Ascomycota</taxon>
        <taxon>Pezizomycotina</taxon>
        <taxon>Sordariomycetes</taxon>
        <taxon>Hypocreomycetidae</taxon>
        <taxon>Glomerellales</taxon>
        <taxon>Glomerellaceae</taxon>
        <taxon>Colletotrichum</taxon>
        <taxon>Colletotrichum gloeosporioides species complex</taxon>
    </lineage>
</organism>
<feature type="region of interest" description="Disordered" evidence="10">
    <location>
        <begin position="12"/>
        <end position="57"/>
    </location>
</feature>
<dbReference type="CDD" id="cd20335">
    <property type="entry name" value="BRcat_RBR"/>
    <property type="match status" value="1"/>
</dbReference>
<feature type="domain" description="RING-type" evidence="11">
    <location>
        <begin position="85"/>
        <end position="129"/>
    </location>
</feature>
<name>A0A9P5EVV5_COLSI</name>
<dbReference type="GO" id="GO:0061630">
    <property type="term" value="F:ubiquitin protein ligase activity"/>
    <property type="evidence" value="ECO:0007669"/>
    <property type="project" value="UniProtKB-EC"/>
</dbReference>
<dbReference type="Gene3D" id="1.20.120.1750">
    <property type="match status" value="1"/>
</dbReference>